<feature type="transmembrane region" description="Helical" evidence="8">
    <location>
        <begin position="49"/>
        <end position="70"/>
    </location>
</feature>
<keyword evidence="6" id="KW-0862">Zinc</keyword>
<evidence type="ECO:0000256" key="5">
    <source>
        <dbReference type="ARBA" id="ARBA00022801"/>
    </source>
</evidence>
<keyword evidence="7" id="KW-0482">Metalloprotease</keyword>
<dbReference type="InterPro" id="IPR045834">
    <property type="entry name" value="Csd3_N2"/>
</dbReference>
<reference evidence="10" key="1">
    <citation type="journal article" date="2011" name="Environ. Microbiol.">
        <title>Time-series analyses of Monterey Bay coastal microbial picoplankton using a 'genome proxy' microarray.</title>
        <authorList>
            <person name="Rich V.I."/>
            <person name="Pham V.D."/>
            <person name="Eppley J."/>
            <person name="Shi Y."/>
            <person name="DeLong E.F."/>
        </authorList>
    </citation>
    <scope>NUCLEOTIDE SEQUENCE</scope>
</reference>
<dbReference type="Gene3D" id="2.70.70.10">
    <property type="entry name" value="Glucose Permease (Domain IIA)"/>
    <property type="match status" value="1"/>
</dbReference>
<evidence type="ECO:0000313" key="10">
    <source>
        <dbReference type="EMBL" id="ADI18291.1"/>
    </source>
</evidence>
<dbReference type="GO" id="GO:0006508">
    <property type="term" value="P:proteolysis"/>
    <property type="evidence" value="ECO:0007669"/>
    <property type="project" value="UniProtKB-KW"/>
</dbReference>
<keyword evidence="5" id="KW-0378">Hydrolase</keyword>
<dbReference type="InterPro" id="IPR054512">
    <property type="entry name" value="NMB0315-like_N"/>
</dbReference>
<keyword evidence="8" id="KW-1133">Transmembrane helix</keyword>
<dbReference type="FunFam" id="2.70.70.10:FF:000002">
    <property type="entry name" value="Murein DD-endopeptidase MepM"/>
    <property type="match status" value="1"/>
</dbReference>
<accession>E0XV50</accession>
<dbReference type="InterPro" id="IPR016047">
    <property type="entry name" value="M23ase_b-sheet_dom"/>
</dbReference>
<dbReference type="MEROPS" id="M23.009"/>
<evidence type="ECO:0000256" key="6">
    <source>
        <dbReference type="ARBA" id="ARBA00022833"/>
    </source>
</evidence>
<dbReference type="SUPFAM" id="SSF51261">
    <property type="entry name" value="Duplicated hybrid motif"/>
    <property type="match status" value="1"/>
</dbReference>
<evidence type="ECO:0000256" key="8">
    <source>
        <dbReference type="SAM" id="Phobius"/>
    </source>
</evidence>
<dbReference type="CDD" id="cd12797">
    <property type="entry name" value="M23_peptidase"/>
    <property type="match status" value="1"/>
</dbReference>
<feature type="domain" description="LysM" evidence="9">
    <location>
        <begin position="124"/>
        <end position="172"/>
    </location>
</feature>
<dbReference type="CDD" id="cd00118">
    <property type="entry name" value="LysM"/>
    <property type="match status" value="1"/>
</dbReference>
<dbReference type="InterPro" id="IPR011055">
    <property type="entry name" value="Dup_hybrid_motif"/>
</dbReference>
<dbReference type="Pfam" id="PF22310">
    <property type="entry name" value="NMB0315_dom_I"/>
    <property type="match status" value="1"/>
</dbReference>
<evidence type="ECO:0000256" key="7">
    <source>
        <dbReference type="ARBA" id="ARBA00023049"/>
    </source>
</evidence>
<dbReference type="InterPro" id="IPR018392">
    <property type="entry name" value="LysM"/>
</dbReference>
<dbReference type="Pfam" id="PF19425">
    <property type="entry name" value="Csd3_N2"/>
    <property type="match status" value="1"/>
</dbReference>
<evidence type="ECO:0000259" key="9">
    <source>
        <dbReference type="PROSITE" id="PS51782"/>
    </source>
</evidence>
<evidence type="ECO:0000256" key="1">
    <source>
        <dbReference type="ARBA" id="ARBA00001947"/>
    </source>
</evidence>
<comment type="cofactor">
    <cofactor evidence="1">
        <name>Zn(2+)</name>
        <dbReference type="ChEBI" id="CHEBI:29105"/>
    </cofactor>
</comment>
<dbReference type="Gene3D" id="3.10.450.350">
    <property type="match status" value="2"/>
</dbReference>
<evidence type="ECO:0000256" key="2">
    <source>
        <dbReference type="ARBA" id="ARBA00004196"/>
    </source>
</evidence>
<dbReference type="GO" id="GO:0030313">
    <property type="term" value="C:cell envelope"/>
    <property type="evidence" value="ECO:0007669"/>
    <property type="project" value="UniProtKB-SubCell"/>
</dbReference>
<evidence type="ECO:0000256" key="3">
    <source>
        <dbReference type="ARBA" id="ARBA00022670"/>
    </source>
</evidence>
<keyword evidence="8" id="KW-0472">Membrane</keyword>
<dbReference type="Pfam" id="PF01551">
    <property type="entry name" value="Peptidase_M23"/>
    <property type="match status" value="1"/>
</dbReference>
<dbReference type="PANTHER" id="PTHR21666:SF288">
    <property type="entry name" value="CELL DIVISION PROTEIN YTFB"/>
    <property type="match status" value="1"/>
</dbReference>
<organism evidence="10">
    <name type="scientific">uncultured Chromatiales bacterium HF0200_41F04</name>
    <dbReference type="NCBI Taxonomy" id="710740"/>
    <lineage>
        <taxon>Bacteria</taxon>
        <taxon>Pseudomonadati</taxon>
        <taxon>Pseudomonadota</taxon>
        <taxon>Gammaproteobacteria</taxon>
        <taxon>Chromatiales</taxon>
        <taxon>environmental samples</taxon>
    </lineage>
</organism>
<keyword evidence="4" id="KW-0479">Metal-binding</keyword>
<dbReference type="GO" id="GO:0046872">
    <property type="term" value="F:metal ion binding"/>
    <property type="evidence" value="ECO:0007669"/>
    <property type="project" value="UniProtKB-KW"/>
</dbReference>
<dbReference type="InterPro" id="IPR050570">
    <property type="entry name" value="Cell_wall_metabolism_enzyme"/>
</dbReference>
<name>E0XV50_9GAMM</name>
<protein>
    <submittedName>
        <fullName evidence="10">Membrane proteins related to metalloendopeptidases</fullName>
    </submittedName>
</protein>
<evidence type="ECO:0000256" key="4">
    <source>
        <dbReference type="ARBA" id="ARBA00022723"/>
    </source>
</evidence>
<dbReference type="AlphaFoldDB" id="E0XV50"/>
<keyword evidence="8" id="KW-0812">Transmembrane</keyword>
<dbReference type="EMBL" id="GU474885">
    <property type="protein sequence ID" value="ADI18291.1"/>
    <property type="molecule type" value="Genomic_DNA"/>
</dbReference>
<dbReference type="PANTHER" id="PTHR21666">
    <property type="entry name" value="PEPTIDASE-RELATED"/>
    <property type="match status" value="1"/>
</dbReference>
<comment type="subcellular location">
    <subcellularLocation>
        <location evidence="2">Cell envelope</location>
    </subcellularLocation>
</comment>
<dbReference type="GO" id="GO:0004222">
    <property type="term" value="F:metalloendopeptidase activity"/>
    <property type="evidence" value="ECO:0007669"/>
    <property type="project" value="TreeGrafter"/>
</dbReference>
<keyword evidence="3" id="KW-0645">Protease</keyword>
<dbReference type="PROSITE" id="PS51782">
    <property type="entry name" value="LYSM"/>
    <property type="match status" value="1"/>
</dbReference>
<proteinExistence type="predicted"/>
<sequence length="507" mass="56152">MTESGQNVILLPRKSQSLPVPYKRQVKYDYNEKVAHGAVRRSKARERQIAVCALVLSIAIGAIFTLRHILPTSAATSDLRATSSIVLELPEISSTSKISAVKLPNDRIPFEPRTYNSAKASNWSTVTVAPGDNLSLIFGRYGFSKKDLHQILALGPEAKNLRSIKPGQQIKVRSDGHGRVIEIVQELDYLRSLHVVSELDNYSMAIVEIEPEIRHASAQAEIKHSLFLDGQAAGLSDKTIMELADIFGWDIDFVLDVRVGDRFSVVFEELFKDDEKVKNGKILAAEFVNRGEKLRAVYYSKADGTGDYYSDTGRAMRKAFLRAPVNFTRISSRFNLRRRHPVLNTIRAHKGVDYAAPHGTPIRATADGKIIFAGNKGGYGRTVVIQHGESYSTLFAHMSRISRGVKNGSRIKQGQTIGYVGKTGLATGPHLHYEFRINGVHRNPLKVRLPEALPLEKKYIADFLSRAEPLLTQLNGLSDVAKSDNLVADADPQINQASSTPTRSKTQ</sequence>